<keyword evidence="1" id="KW-0472">Membrane</keyword>
<sequence length="168" mass="19488">MNKKGITLIELIISIGLIGVLLMIVFSVFIFSTKVYNISYSNIEIQEQAQMIQSFIENNLYLSSGIESIIDKNGKKIDPNKFEEVDIKEVRFNVGGHMNSIYHIYNKKKIFIKKNLNYNGYEFGDYIENINIKNIDNGSGAKISLKLEKDKQIINTSFLVYFRNYYNE</sequence>
<keyword evidence="3" id="KW-1185">Reference proteome</keyword>
<name>A0ABY8EE15_9FIRM</name>
<dbReference type="EMBL" id="CP120733">
    <property type="protein sequence ID" value="WFD08983.1"/>
    <property type="molecule type" value="Genomic_DNA"/>
</dbReference>
<dbReference type="NCBIfam" id="TIGR02532">
    <property type="entry name" value="IV_pilin_GFxxxE"/>
    <property type="match status" value="1"/>
</dbReference>
<accession>A0ABY8EE15</accession>
<organism evidence="2 3">
    <name type="scientific">Tepidibacter hydrothermalis</name>
    <dbReference type="NCBI Taxonomy" id="3036126"/>
    <lineage>
        <taxon>Bacteria</taxon>
        <taxon>Bacillati</taxon>
        <taxon>Bacillota</taxon>
        <taxon>Clostridia</taxon>
        <taxon>Peptostreptococcales</taxon>
        <taxon>Peptostreptococcaceae</taxon>
        <taxon>Tepidibacter</taxon>
    </lineage>
</organism>
<dbReference type="Pfam" id="PF07963">
    <property type="entry name" value="N_methyl"/>
    <property type="match status" value="1"/>
</dbReference>
<dbReference type="RefSeq" id="WP_277730901.1">
    <property type="nucleotide sequence ID" value="NZ_CP120733.1"/>
</dbReference>
<keyword evidence="1" id="KW-1133">Transmembrane helix</keyword>
<dbReference type="Proteomes" id="UP001222800">
    <property type="component" value="Chromosome"/>
</dbReference>
<protein>
    <submittedName>
        <fullName evidence="2">Type II secretion system protein</fullName>
    </submittedName>
</protein>
<evidence type="ECO:0000313" key="3">
    <source>
        <dbReference type="Proteomes" id="UP001222800"/>
    </source>
</evidence>
<dbReference type="PROSITE" id="PS00409">
    <property type="entry name" value="PROKAR_NTER_METHYL"/>
    <property type="match status" value="1"/>
</dbReference>
<proteinExistence type="predicted"/>
<keyword evidence="1" id="KW-0812">Transmembrane</keyword>
<reference evidence="2 3" key="1">
    <citation type="submission" date="2023-03" db="EMBL/GenBank/DDBJ databases">
        <title>Complete genome sequence of Tepidibacter sp. SWIR-1, isolated from a deep-sea hydrothermal vent.</title>
        <authorList>
            <person name="Li X."/>
        </authorList>
    </citation>
    <scope>NUCLEOTIDE SEQUENCE [LARGE SCALE GENOMIC DNA]</scope>
    <source>
        <strain evidence="2 3">SWIR-1</strain>
    </source>
</reference>
<evidence type="ECO:0000256" key="1">
    <source>
        <dbReference type="SAM" id="Phobius"/>
    </source>
</evidence>
<feature type="transmembrane region" description="Helical" evidence="1">
    <location>
        <begin position="6"/>
        <end position="31"/>
    </location>
</feature>
<dbReference type="InterPro" id="IPR012902">
    <property type="entry name" value="N_methyl_site"/>
</dbReference>
<gene>
    <name evidence="2" type="ORF">P4S50_11355</name>
</gene>
<evidence type="ECO:0000313" key="2">
    <source>
        <dbReference type="EMBL" id="WFD08983.1"/>
    </source>
</evidence>